<dbReference type="InterPro" id="IPR050201">
    <property type="entry name" value="Bacterial_glucokinase"/>
</dbReference>
<evidence type="ECO:0000256" key="1">
    <source>
        <dbReference type="ARBA" id="ARBA00022679"/>
    </source>
</evidence>
<dbReference type="PANTHER" id="PTHR47690:SF1">
    <property type="entry name" value="GLUCOKINASE"/>
    <property type="match status" value="1"/>
</dbReference>
<proteinExistence type="inferred from homology"/>
<dbReference type="NCBIfam" id="NF001416">
    <property type="entry name" value="PRK00292.1-3"/>
    <property type="match status" value="1"/>
</dbReference>
<dbReference type="EMBL" id="JAGQDG010000001">
    <property type="protein sequence ID" value="MBQ0933850.1"/>
    <property type="molecule type" value="Genomic_DNA"/>
</dbReference>
<accession>A0ABS5DRS8</accession>
<protein>
    <recommendedName>
        <fullName evidence="3">Glucokinase</fullName>
        <ecNumber evidence="3">2.7.1.2</ecNumber>
    </recommendedName>
    <alternativeName>
        <fullName evidence="3">Glucose kinase</fullName>
    </alternativeName>
</protein>
<comment type="catalytic activity">
    <reaction evidence="3">
        <text>D-glucose + ATP = D-glucose 6-phosphate + ADP + H(+)</text>
        <dbReference type="Rhea" id="RHEA:17825"/>
        <dbReference type="ChEBI" id="CHEBI:4167"/>
        <dbReference type="ChEBI" id="CHEBI:15378"/>
        <dbReference type="ChEBI" id="CHEBI:30616"/>
        <dbReference type="ChEBI" id="CHEBI:61548"/>
        <dbReference type="ChEBI" id="CHEBI:456216"/>
        <dbReference type="EC" id="2.7.1.2"/>
    </reaction>
</comment>
<keyword evidence="1 3" id="KW-0808">Transferase</keyword>
<dbReference type="EC" id="2.7.1.2" evidence="3"/>
<feature type="binding site" evidence="3">
    <location>
        <begin position="14"/>
        <end position="19"/>
    </location>
    <ligand>
        <name>ATP</name>
        <dbReference type="ChEBI" id="CHEBI:30616"/>
    </ligand>
</feature>
<evidence type="ECO:0000313" key="6">
    <source>
        <dbReference type="Proteomes" id="UP000672097"/>
    </source>
</evidence>
<keyword evidence="6" id="KW-1185">Reference proteome</keyword>
<dbReference type="InterPro" id="IPR043129">
    <property type="entry name" value="ATPase_NBD"/>
</dbReference>
<dbReference type="GO" id="GO:0004340">
    <property type="term" value="F:glucokinase activity"/>
    <property type="evidence" value="ECO:0007669"/>
    <property type="project" value="UniProtKB-EC"/>
</dbReference>
<dbReference type="HAMAP" id="MF_00524">
    <property type="entry name" value="Glucokinase"/>
    <property type="match status" value="1"/>
</dbReference>
<dbReference type="Pfam" id="PF02685">
    <property type="entry name" value="Glucokinase"/>
    <property type="match status" value="1"/>
</dbReference>
<evidence type="ECO:0000256" key="2">
    <source>
        <dbReference type="ARBA" id="ARBA00022777"/>
    </source>
</evidence>
<evidence type="ECO:0000313" key="5">
    <source>
        <dbReference type="EMBL" id="MBQ0933850.1"/>
    </source>
</evidence>
<dbReference type="PANTHER" id="PTHR47690">
    <property type="entry name" value="GLUCOKINASE"/>
    <property type="match status" value="1"/>
</dbReference>
<organism evidence="5 6">
    <name type="scientific">Ideonella paludis</name>
    <dbReference type="NCBI Taxonomy" id="1233411"/>
    <lineage>
        <taxon>Bacteria</taxon>
        <taxon>Pseudomonadati</taxon>
        <taxon>Pseudomonadota</taxon>
        <taxon>Betaproteobacteria</taxon>
        <taxon>Burkholderiales</taxon>
        <taxon>Sphaerotilaceae</taxon>
        <taxon>Ideonella</taxon>
    </lineage>
</organism>
<keyword evidence="3" id="KW-0547">Nucleotide-binding</keyword>
<reference evidence="5 6" key="1">
    <citation type="submission" date="2021-04" db="EMBL/GenBank/DDBJ databases">
        <title>The genome sequence of type strain Ideonella paludis KCTC 32238.</title>
        <authorList>
            <person name="Liu Y."/>
        </authorList>
    </citation>
    <scope>NUCLEOTIDE SEQUENCE [LARGE SCALE GENOMIC DNA]</scope>
    <source>
        <strain evidence="5 6">KCTC 32238</strain>
    </source>
</reference>
<dbReference type="NCBIfam" id="TIGR00749">
    <property type="entry name" value="glk"/>
    <property type="match status" value="1"/>
</dbReference>
<keyword evidence="3" id="KW-0963">Cytoplasm</keyword>
<dbReference type="SUPFAM" id="SSF53067">
    <property type="entry name" value="Actin-like ATPase domain"/>
    <property type="match status" value="1"/>
</dbReference>
<keyword evidence="2 3" id="KW-0418">Kinase</keyword>
<comment type="caution">
    <text evidence="5">The sequence shown here is derived from an EMBL/GenBank/DDBJ whole genome shotgun (WGS) entry which is preliminary data.</text>
</comment>
<dbReference type="CDD" id="cd24008">
    <property type="entry name" value="ASKHA_NBD_GLK"/>
    <property type="match status" value="1"/>
</dbReference>
<dbReference type="Gene3D" id="3.40.367.20">
    <property type="match status" value="1"/>
</dbReference>
<dbReference type="InterPro" id="IPR003836">
    <property type="entry name" value="Glucokinase"/>
</dbReference>
<comment type="subcellular location">
    <subcellularLocation>
        <location evidence="3">Cytoplasm</location>
    </subcellularLocation>
</comment>
<gene>
    <name evidence="3" type="primary">glk</name>
    <name evidence="5" type="ORF">KAK11_00820</name>
</gene>
<keyword evidence="3" id="KW-0324">Glycolysis</keyword>
<keyword evidence="3" id="KW-0067">ATP-binding</keyword>
<evidence type="ECO:0000256" key="3">
    <source>
        <dbReference type="HAMAP-Rule" id="MF_00524"/>
    </source>
</evidence>
<name>A0ABS5DRS8_9BURK</name>
<comment type="similarity">
    <text evidence="3 4">Belongs to the bacterial glucokinase family.</text>
</comment>
<evidence type="ECO:0000256" key="4">
    <source>
        <dbReference type="RuleBase" id="RU004046"/>
    </source>
</evidence>
<dbReference type="Proteomes" id="UP000672097">
    <property type="component" value="Unassembled WGS sequence"/>
</dbReference>
<dbReference type="Gene3D" id="3.30.420.40">
    <property type="match status" value="1"/>
</dbReference>
<sequence>MLGALEPLFPRLVGDVGGTNARWAWQAAPGAALTHVATYPCADYASMAAVIQHYLAEHQHPTPAAVSFGIATAVTGDEVRMTNHHWAFSTTALQAELGVKRLVVLNDFAALAASLDVLGPQDRRAVGGGQPVLGQPIGVLGPGTGLGVAGLVCGRDGHYVPVAGEGGHVTLAATDDREAAVLAVLRQRFGHASAERAVCGQGLVNLYEALCQLDGAPTLRLSPADVTEAAQLRSNPTCVEAVHLFCSFLGNVAGNLALTLGARGGIYVGGGIVPRLGDAFEASAFRERFEQKGRFTDYLRQIPTWVITANNPALIGAGHSLDD</sequence>